<dbReference type="SUPFAM" id="SSF53474">
    <property type="entry name" value="alpha/beta-Hydrolases"/>
    <property type="match status" value="1"/>
</dbReference>
<proteinExistence type="predicted"/>
<dbReference type="GeneID" id="25319621"/>
<dbReference type="InterPro" id="IPR000073">
    <property type="entry name" value="AB_hydrolase_1"/>
</dbReference>
<gene>
    <name evidence="3" type="ORF">T310_7345</name>
</gene>
<dbReference type="GO" id="GO:0016787">
    <property type="term" value="F:hydrolase activity"/>
    <property type="evidence" value="ECO:0007669"/>
    <property type="project" value="UniProtKB-KW"/>
</dbReference>
<sequence>MTVHGKFNLARAFKLTPHGSKFHAKFTNFSIIQADYKTVGRHHIRADIVIPNSLAPGKWPVIVRFHGGGLIIGDSLFPDWFPQWLLQLAEKHSAIIVSANYRLLPESTGLDTLEDVEDLWSWLHSSQLARILASQPRRPLELDLSRILTAGDSAGGLLSLSLALSHPDEVRATIVAYPLIDVDDPAFAVGSSTPMFHLTEDDSSESMVDQYVYSIKPGTVVSSASPPKRMDLFGAVIQEGKFQELYKRGSEDSPHRNRLFLLRRLEAPGAKLPRGGIVIMHGTEDDLVPPRGSEKFIAKARELLKDQQGSDRLVLTMQPGNHGFDANAKLTDRWLSNAISGAVETWLE</sequence>
<organism evidence="3 4">
    <name type="scientific">Rasamsonia emersonii (strain ATCC 16479 / CBS 393.64 / IMI 116815)</name>
    <dbReference type="NCBI Taxonomy" id="1408163"/>
    <lineage>
        <taxon>Eukaryota</taxon>
        <taxon>Fungi</taxon>
        <taxon>Dikarya</taxon>
        <taxon>Ascomycota</taxon>
        <taxon>Pezizomycotina</taxon>
        <taxon>Eurotiomycetes</taxon>
        <taxon>Eurotiomycetidae</taxon>
        <taxon>Eurotiales</taxon>
        <taxon>Trichocomaceae</taxon>
        <taxon>Rasamsonia</taxon>
    </lineage>
</organism>
<dbReference type="Gene3D" id="3.40.50.1820">
    <property type="entry name" value="alpha/beta hydrolase"/>
    <property type="match status" value="1"/>
</dbReference>
<dbReference type="InterPro" id="IPR013094">
    <property type="entry name" value="AB_hydrolase_3"/>
</dbReference>
<dbReference type="AlphaFoldDB" id="A0A0F4YKG7"/>
<keyword evidence="4" id="KW-1185">Reference proteome</keyword>
<evidence type="ECO:0000313" key="4">
    <source>
        <dbReference type="Proteomes" id="UP000053958"/>
    </source>
</evidence>
<dbReference type="STRING" id="1408163.A0A0F4YKG7"/>
<dbReference type="InterPro" id="IPR029058">
    <property type="entry name" value="AB_hydrolase_fold"/>
</dbReference>
<evidence type="ECO:0000313" key="3">
    <source>
        <dbReference type="EMBL" id="KKA18704.1"/>
    </source>
</evidence>
<reference evidence="3 4" key="1">
    <citation type="submission" date="2015-04" db="EMBL/GenBank/DDBJ databases">
        <authorList>
            <person name="Heijne W.H."/>
            <person name="Fedorova N.D."/>
            <person name="Nierman W.C."/>
            <person name="Vollebregt A.W."/>
            <person name="Zhao Z."/>
            <person name="Wu L."/>
            <person name="Kumar M."/>
            <person name="Stam H."/>
            <person name="van den Berg M.A."/>
            <person name="Pel H.J."/>
        </authorList>
    </citation>
    <scope>NUCLEOTIDE SEQUENCE [LARGE SCALE GENOMIC DNA]</scope>
    <source>
        <strain evidence="3 4">CBS 393.64</strain>
    </source>
</reference>
<feature type="domain" description="Alpha/beta hydrolase fold-3" evidence="2">
    <location>
        <begin position="62"/>
        <end position="228"/>
    </location>
</feature>
<dbReference type="OrthoDB" id="19653at2759"/>
<dbReference type="PANTHER" id="PTHR48081">
    <property type="entry name" value="AB HYDROLASE SUPERFAMILY PROTEIN C4A8.06C"/>
    <property type="match status" value="1"/>
</dbReference>
<keyword evidence="1" id="KW-0378">Hydrolase</keyword>
<dbReference type="Pfam" id="PF07859">
    <property type="entry name" value="Abhydrolase_3"/>
    <property type="match status" value="1"/>
</dbReference>
<dbReference type="EMBL" id="LASV01000427">
    <property type="protein sequence ID" value="KKA18704.1"/>
    <property type="molecule type" value="Genomic_DNA"/>
</dbReference>
<dbReference type="PRINTS" id="PR00111">
    <property type="entry name" value="ABHYDROLASE"/>
</dbReference>
<dbReference type="Proteomes" id="UP000053958">
    <property type="component" value="Unassembled WGS sequence"/>
</dbReference>
<dbReference type="InterPro" id="IPR050300">
    <property type="entry name" value="GDXG_lipolytic_enzyme"/>
</dbReference>
<dbReference type="PANTHER" id="PTHR48081:SF3">
    <property type="entry name" value="ALPHA_BETA HYDROLASE FOLD-3 DOMAIN-CONTAINING PROTEIN"/>
    <property type="match status" value="1"/>
</dbReference>
<protein>
    <recommendedName>
        <fullName evidence="2">Alpha/beta hydrolase fold-3 domain-containing protein</fullName>
    </recommendedName>
</protein>
<accession>A0A0F4YKG7</accession>
<evidence type="ECO:0000259" key="2">
    <source>
        <dbReference type="Pfam" id="PF07859"/>
    </source>
</evidence>
<evidence type="ECO:0000256" key="1">
    <source>
        <dbReference type="ARBA" id="ARBA00022801"/>
    </source>
</evidence>
<dbReference type="RefSeq" id="XP_013325316.1">
    <property type="nucleotide sequence ID" value="XM_013469862.1"/>
</dbReference>
<comment type="caution">
    <text evidence="3">The sequence shown here is derived from an EMBL/GenBank/DDBJ whole genome shotgun (WGS) entry which is preliminary data.</text>
</comment>
<name>A0A0F4YKG7_RASE3</name>